<organism evidence="12 13">
    <name type="scientific">Ornithorhynchus anatinus</name>
    <name type="common">Duckbill platypus</name>
    <dbReference type="NCBI Taxonomy" id="9258"/>
    <lineage>
        <taxon>Eukaryota</taxon>
        <taxon>Metazoa</taxon>
        <taxon>Chordata</taxon>
        <taxon>Craniata</taxon>
        <taxon>Vertebrata</taxon>
        <taxon>Euteleostomi</taxon>
        <taxon>Mammalia</taxon>
        <taxon>Monotremata</taxon>
        <taxon>Ornithorhynchidae</taxon>
        <taxon>Ornithorhynchus</taxon>
    </lineage>
</organism>
<evidence type="ECO:0000256" key="8">
    <source>
        <dbReference type="ARBA" id="ARBA00023180"/>
    </source>
</evidence>
<dbReference type="InterPro" id="IPR001839">
    <property type="entry name" value="TGF-b_C"/>
</dbReference>
<dbReference type="PROSITE" id="PS00250">
    <property type="entry name" value="TGF_BETA_1"/>
    <property type="match status" value="1"/>
</dbReference>
<dbReference type="GO" id="GO:0008083">
    <property type="term" value="F:growth factor activity"/>
    <property type="evidence" value="ECO:0007669"/>
    <property type="project" value="UniProtKB-KW"/>
</dbReference>
<comment type="subcellular location">
    <subcellularLocation>
        <location evidence="1">Secreted</location>
    </subcellularLocation>
</comment>
<evidence type="ECO:0000256" key="10">
    <source>
        <dbReference type="SAM" id="SignalP"/>
    </source>
</evidence>
<dbReference type="PANTHER" id="PTHR11848:SF6">
    <property type="entry name" value="INHIBIN BETA E CHAIN"/>
    <property type="match status" value="1"/>
</dbReference>
<dbReference type="SUPFAM" id="SSF57501">
    <property type="entry name" value="Cystine-knot cytokines"/>
    <property type="match status" value="1"/>
</dbReference>
<dbReference type="GeneTree" id="ENSGT00940000160065"/>
<dbReference type="PANTHER" id="PTHR11848">
    <property type="entry name" value="TGF-BETA FAMILY"/>
    <property type="match status" value="1"/>
</dbReference>
<protein>
    <recommendedName>
        <fullName evidence="11">TGF-beta family profile domain-containing protein</fullName>
    </recommendedName>
</protein>
<evidence type="ECO:0000313" key="12">
    <source>
        <dbReference type="Ensembl" id="ENSOANP00000042831.1"/>
    </source>
</evidence>
<keyword evidence="6 9" id="KW-0339">Growth factor</keyword>
<dbReference type="InParanoid" id="A0A6I8NPR8"/>
<keyword evidence="8" id="KW-0325">Glycoprotein</keyword>
<dbReference type="Pfam" id="PF00019">
    <property type="entry name" value="TGF_beta"/>
    <property type="match status" value="1"/>
</dbReference>
<dbReference type="FunCoup" id="A0A6I8NPR8">
    <property type="interactions" value="299"/>
</dbReference>
<keyword evidence="7" id="KW-1015">Disulfide bond</keyword>
<dbReference type="InterPro" id="IPR015615">
    <property type="entry name" value="TGF-beta-rel"/>
</dbReference>
<dbReference type="AlphaFoldDB" id="A0A6I8NPR8"/>
<comment type="similarity">
    <text evidence="2 9">Belongs to the TGF-beta family.</text>
</comment>
<evidence type="ECO:0000256" key="5">
    <source>
        <dbReference type="ARBA" id="ARBA00022729"/>
    </source>
</evidence>
<evidence type="ECO:0000256" key="4">
    <source>
        <dbReference type="ARBA" id="ARBA00022702"/>
    </source>
</evidence>
<accession>A0A6I8NPR8</accession>
<feature type="signal peptide" evidence="10">
    <location>
        <begin position="1"/>
        <end position="21"/>
    </location>
</feature>
<evidence type="ECO:0000256" key="3">
    <source>
        <dbReference type="ARBA" id="ARBA00022525"/>
    </source>
</evidence>
<dbReference type="GO" id="GO:0007178">
    <property type="term" value="P:cell surface receptor protein serine/threonine kinase signaling pathway"/>
    <property type="evidence" value="ECO:0000318"/>
    <property type="project" value="GO_Central"/>
</dbReference>
<dbReference type="GO" id="GO:0005125">
    <property type="term" value="F:cytokine activity"/>
    <property type="evidence" value="ECO:0000318"/>
    <property type="project" value="GO_Central"/>
</dbReference>
<evidence type="ECO:0000259" key="11">
    <source>
        <dbReference type="PROSITE" id="PS51362"/>
    </source>
</evidence>
<dbReference type="PROSITE" id="PS51362">
    <property type="entry name" value="TGF_BETA_2"/>
    <property type="match status" value="1"/>
</dbReference>
<dbReference type="FunFam" id="2.10.90.10:FF:000005">
    <property type="entry name" value="Inhibin beta A chain"/>
    <property type="match status" value="1"/>
</dbReference>
<evidence type="ECO:0000256" key="1">
    <source>
        <dbReference type="ARBA" id="ARBA00004613"/>
    </source>
</evidence>
<keyword evidence="4" id="KW-0372">Hormone</keyword>
<dbReference type="Bgee" id="ENSOANG00000039683">
    <property type="expression patterns" value="Expressed in liver"/>
</dbReference>
<evidence type="ECO:0000313" key="13">
    <source>
        <dbReference type="Proteomes" id="UP000002279"/>
    </source>
</evidence>
<dbReference type="InterPro" id="IPR029034">
    <property type="entry name" value="Cystine-knot_cytokine"/>
</dbReference>
<dbReference type="Ensembl" id="ENSOANT00000064109.1">
    <property type="protein sequence ID" value="ENSOANP00000042831.1"/>
    <property type="gene ID" value="ENSOANG00000039683.1"/>
</dbReference>
<dbReference type="OMA" id="GIDCQGG"/>
<reference evidence="12" key="2">
    <citation type="submission" date="2025-08" db="UniProtKB">
        <authorList>
            <consortium name="Ensembl"/>
        </authorList>
    </citation>
    <scope>IDENTIFICATION</scope>
    <source>
        <strain evidence="12">Glennie</strain>
    </source>
</reference>
<evidence type="ECO:0000256" key="6">
    <source>
        <dbReference type="ARBA" id="ARBA00023030"/>
    </source>
</evidence>
<reference evidence="12 13" key="1">
    <citation type="journal article" date="2008" name="Nature">
        <title>Genome analysis of the platypus reveals unique signatures of evolution.</title>
        <authorList>
            <person name="Warren W.C."/>
            <person name="Hillier L.W."/>
            <person name="Marshall Graves J.A."/>
            <person name="Birney E."/>
            <person name="Ponting C.P."/>
            <person name="Grutzner F."/>
            <person name="Belov K."/>
            <person name="Miller W."/>
            <person name="Clarke L."/>
            <person name="Chinwalla A.T."/>
            <person name="Yang S.P."/>
            <person name="Heger A."/>
            <person name="Locke D.P."/>
            <person name="Miethke P."/>
            <person name="Waters P.D."/>
            <person name="Veyrunes F."/>
            <person name="Fulton L."/>
            <person name="Fulton B."/>
            <person name="Graves T."/>
            <person name="Wallis J."/>
            <person name="Puente X.S."/>
            <person name="Lopez-Otin C."/>
            <person name="Ordonez G.R."/>
            <person name="Eichler E.E."/>
            <person name="Chen L."/>
            <person name="Cheng Z."/>
            <person name="Deakin J.E."/>
            <person name="Alsop A."/>
            <person name="Thompson K."/>
            <person name="Kirby P."/>
            <person name="Papenfuss A.T."/>
            <person name="Wakefield M.J."/>
            <person name="Olender T."/>
            <person name="Lancet D."/>
            <person name="Huttley G.A."/>
            <person name="Smit A.F."/>
            <person name="Pask A."/>
            <person name="Temple-Smith P."/>
            <person name="Batzer M.A."/>
            <person name="Walker J.A."/>
            <person name="Konkel M.K."/>
            <person name="Harris R.S."/>
            <person name="Whittington C.M."/>
            <person name="Wong E.S."/>
            <person name="Gemmell N.J."/>
            <person name="Buschiazzo E."/>
            <person name="Vargas Jentzsch I.M."/>
            <person name="Merkel A."/>
            <person name="Schmitz J."/>
            <person name="Zemann A."/>
            <person name="Churakov G."/>
            <person name="Kriegs J.O."/>
            <person name="Brosius J."/>
            <person name="Murchison E.P."/>
            <person name="Sachidanandam R."/>
            <person name="Smith C."/>
            <person name="Hannon G.J."/>
            <person name="Tsend-Ayush E."/>
            <person name="McMillan D."/>
            <person name="Attenborough R."/>
            <person name="Rens W."/>
            <person name="Ferguson-Smith M."/>
            <person name="Lefevre C.M."/>
            <person name="Sharp J.A."/>
            <person name="Nicholas K.R."/>
            <person name="Ray D.A."/>
            <person name="Kube M."/>
            <person name="Reinhardt R."/>
            <person name="Pringle T.H."/>
            <person name="Taylor J."/>
            <person name="Jones R.C."/>
            <person name="Nixon B."/>
            <person name="Dacheux J.L."/>
            <person name="Niwa H."/>
            <person name="Sekita Y."/>
            <person name="Huang X."/>
            <person name="Stark A."/>
            <person name="Kheradpour P."/>
            <person name="Kellis M."/>
            <person name="Flicek P."/>
            <person name="Chen Y."/>
            <person name="Webber C."/>
            <person name="Hardison R."/>
            <person name="Nelson J."/>
            <person name="Hallsworth-Pepin K."/>
            <person name="Delehaunty K."/>
            <person name="Markovic C."/>
            <person name="Minx P."/>
            <person name="Feng Y."/>
            <person name="Kremitzki C."/>
            <person name="Mitreva M."/>
            <person name="Glasscock J."/>
            <person name="Wylie T."/>
            <person name="Wohldmann P."/>
            <person name="Thiru P."/>
            <person name="Nhan M.N."/>
            <person name="Pohl C.S."/>
            <person name="Smith S.M."/>
            <person name="Hou S."/>
            <person name="Nefedov M."/>
            <person name="de Jong P.J."/>
            <person name="Renfree M.B."/>
            <person name="Mardis E.R."/>
            <person name="Wilson R.K."/>
        </authorList>
    </citation>
    <scope>NUCLEOTIDE SEQUENCE [LARGE SCALE GENOMIC DNA]</scope>
    <source>
        <strain evidence="12 13">Glennie</strain>
    </source>
</reference>
<reference evidence="12" key="3">
    <citation type="submission" date="2025-09" db="UniProtKB">
        <authorList>
            <consortium name="Ensembl"/>
        </authorList>
    </citation>
    <scope>IDENTIFICATION</scope>
    <source>
        <strain evidence="12">Glennie</strain>
    </source>
</reference>
<dbReference type="Gene3D" id="2.10.90.10">
    <property type="entry name" value="Cystine-knot cytokines"/>
    <property type="match status" value="1"/>
</dbReference>
<evidence type="ECO:0000256" key="7">
    <source>
        <dbReference type="ARBA" id="ARBA00023157"/>
    </source>
</evidence>
<name>A0A6I8NPR8_ORNAN</name>
<dbReference type="GO" id="GO:0005179">
    <property type="term" value="F:hormone activity"/>
    <property type="evidence" value="ECO:0007669"/>
    <property type="project" value="UniProtKB-KW"/>
</dbReference>
<dbReference type="SMART" id="SM00204">
    <property type="entry name" value="TGFB"/>
    <property type="match status" value="1"/>
</dbReference>
<dbReference type="InterPro" id="IPR017948">
    <property type="entry name" value="TGFb_CS"/>
</dbReference>
<feature type="chain" id="PRO_5026099134" description="TGF-beta family profile domain-containing protein" evidence="10">
    <location>
        <begin position="22"/>
        <end position="362"/>
    </location>
</feature>
<keyword evidence="3" id="KW-0964">Secreted</keyword>
<evidence type="ECO:0000256" key="2">
    <source>
        <dbReference type="ARBA" id="ARBA00006656"/>
    </source>
</evidence>
<dbReference type="GO" id="GO:0005615">
    <property type="term" value="C:extracellular space"/>
    <property type="evidence" value="ECO:0000318"/>
    <property type="project" value="GO_Central"/>
</dbReference>
<keyword evidence="13" id="KW-1185">Reference proteome</keyword>
<sequence>MLALALALALGLLLLPPPAPAPDPADPAPAPAPAPQQCALCAGSGPGPSGERAQLLALARRTVLSKLHLQQRPPLSRPVPAAALQEALRRLGRGGGPGGAPGDNQWGPGALDPEYEIISFASDPQPRLDLQFSPGRGPAGDDVEILELTLSLFLALPANGSGTARLQLLSPPRPGANRSLAAERLLRVDRSGWHRLSLGPPGRDAWGRGLLMIQVEVMGSSVWADGDHRPFLVARARAGRQRRARRQAPDCKPGARMCCRHEFFVDFRELGWGGWILQPEGYTMNYCAGQCPLHLAGSPGIAASFHAALLSLLKANQAPAPVASSCCVPTAWRPLSLLYLDPSGSVVKADVPDMVVEACGCS</sequence>
<proteinExistence type="inferred from homology"/>
<feature type="domain" description="TGF-beta family profile" evidence="11">
    <location>
        <begin position="240"/>
        <end position="362"/>
    </location>
</feature>
<dbReference type="Proteomes" id="UP000002279">
    <property type="component" value="Chromosome 10"/>
</dbReference>
<evidence type="ECO:0000256" key="9">
    <source>
        <dbReference type="RuleBase" id="RU000354"/>
    </source>
</evidence>
<keyword evidence="5 10" id="KW-0732">Signal</keyword>
<gene>
    <name evidence="12" type="primary">INHBC</name>
</gene>